<dbReference type="PANTHER" id="PTHR43143:SF1">
    <property type="entry name" value="SERINE_THREONINE-PROTEIN PHOSPHATASE CPPED1"/>
    <property type="match status" value="1"/>
</dbReference>
<keyword evidence="3" id="KW-1185">Reference proteome</keyword>
<dbReference type="InterPro" id="IPR004843">
    <property type="entry name" value="Calcineurin-like_PHP"/>
</dbReference>
<dbReference type="RefSeq" id="WP_381497104.1">
    <property type="nucleotide sequence ID" value="NZ_JBHUOM010000001.1"/>
</dbReference>
<organism evidence="2 3">
    <name type="scientific">Spirosoma flavum</name>
    <dbReference type="NCBI Taxonomy" id="2048557"/>
    <lineage>
        <taxon>Bacteria</taxon>
        <taxon>Pseudomonadati</taxon>
        <taxon>Bacteroidota</taxon>
        <taxon>Cytophagia</taxon>
        <taxon>Cytophagales</taxon>
        <taxon>Cytophagaceae</taxon>
        <taxon>Spirosoma</taxon>
    </lineage>
</organism>
<dbReference type="EC" id="3.1.-.-" evidence="2"/>
<dbReference type="Proteomes" id="UP001597512">
    <property type="component" value="Unassembled WGS sequence"/>
</dbReference>
<evidence type="ECO:0000313" key="2">
    <source>
        <dbReference type="EMBL" id="MFD2932920.1"/>
    </source>
</evidence>
<sequence length="280" mass="31511">MRELNLMCAINRRLFLQATVGTVSAGLLFSCHKTTDATPTPTVLPLRFAVASDGHLGEPFTTSDQFYTDLLAALTREHKSSPLQFIVINGDLVHEGNNNLLPRAKAYLDTLPVPYYVTRGNHDRVSVSDWQQLWGYDTNHVVERDNATLILLDTSNEAGDTLCGDDVWLRQTLKTVRSTVPVFLFMHIPFIHNIQGTDICGNIVSVLTDFPAVRAVFHGHDHTKDQSIFYQRSALLFDAHFGSSWGTAYRGYRIVEQAGQTLSTYQYDFINQKQINSLIF</sequence>
<dbReference type="SUPFAM" id="SSF56300">
    <property type="entry name" value="Metallo-dependent phosphatases"/>
    <property type="match status" value="1"/>
</dbReference>
<dbReference type="InterPro" id="IPR051918">
    <property type="entry name" value="STPP_CPPED1"/>
</dbReference>
<evidence type="ECO:0000259" key="1">
    <source>
        <dbReference type="Pfam" id="PF00149"/>
    </source>
</evidence>
<keyword evidence="2" id="KW-0378">Hydrolase</keyword>
<comment type="caution">
    <text evidence="2">The sequence shown here is derived from an EMBL/GenBank/DDBJ whole genome shotgun (WGS) entry which is preliminary data.</text>
</comment>
<proteinExistence type="predicted"/>
<evidence type="ECO:0000313" key="3">
    <source>
        <dbReference type="Proteomes" id="UP001597512"/>
    </source>
</evidence>
<feature type="domain" description="Calcineurin-like phosphoesterase" evidence="1">
    <location>
        <begin position="46"/>
        <end position="223"/>
    </location>
</feature>
<accession>A0ABW6AGP2</accession>
<protein>
    <submittedName>
        <fullName evidence="2">Metallophosphoesterase family protein</fullName>
        <ecNumber evidence="2">3.1.-.-</ecNumber>
    </submittedName>
</protein>
<dbReference type="PROSITE" id="PS51257">
    <property type="entry name" value="PROKAR_LIPOPROTEIN"/>
    <property type="match status" value="1"/>
</dbReference>
<dbReference type="GO" id="GO:0016787">
    <property type="term" value="F:hydrolase activity"/>
    <property type="evidence" value="ECO:0007669"/>
    <property type="project" value="UniProtKB-KW"/>
</dbReference>
<gene>
    <name evidence="2" type="ORF">ACFS25_03960</name>
</gene>
<name>A0ABW6AGP2_9BACT</name>
<dbReference type="EMBL" id="JBHUOM010000001">
    <property type="protein sequence ID" value="MFD2932920.1"/>
    <property type="molecule type" value="Genomic_DNA"/>
</dbReference>
<reference evidence="3" key="1">
    <citation type="journal article" date="2019" name="Int. J. Syst. Evol. Microbiol.">
        <title>The Global Catalogue of Microorganisms (GCM) 10K type strain sequencing project: providing services to taxonomists for standard genome sequencing and annotation.</title>
        <authorList>
            <consortium name="The Broad Institute Genomics Platform"/>
            <consortium name="The Broad Institute Genome Sequencing Center for Infectious Disease"/>
            <person name="Wu L."/>
            <person name="Ma J."/>
        </authorList>
    </citation>
    <scope>NUCLEOTIDE SEQUENCE [LARGE SCALE GENOMIC DNA]</scope>
    <source>
        <strain evidence="3">KCTC 52490</strain>
    </source>
</reference>
<dbReference type="Pfam" id="PF00149">
    <property type="entry name" value="Metallophos"/>
    <property type="match status" value="1"/>
</dbReference>
<dbReference type="PANTHER" id="PTHR43143">
    <property type="entry name" value="METALLOPHOSPHOESTERASE, CALCINEURIN SUPERFAMILY"/>
    <property type="match status" value="1"/>
</dbReference>
<dbReference type="Gene3D" id="3.60.21.10">
    <property type="match status" value="1"/>
</dbReference>
<dbReference type="InterPro" id="IPR029052">
    <property type="entry name" value="Metallo-depent_PP-like"/>
</dbReference>